<evidence type="ECO:0000313" key="2">
    <source>
        <dbReference type="EMBL" id="KAH0859216.1"/>
    </source>
</evidence>
<organism evidence="2 3">
    <name type="scientific">Brassica napus</name>
    <name type="common">Rape</name>
    <dbReference type="NCBI Taxonomy" id="3708"/>
    <lineage>
        <taxon>Eukaryota</taxon>
        <taxon>Viridiplantae</taxon>
        <taxon>Streptophyta</taxon>
        <taxon>Embryophyta</taxon>
        <taxon>Tracheophyta</taxon>
        <taxon>Spermatophyta</taxon>
        <taxon>Magnoliopsida</taxon>
        <taxon>eudicotyledons</taxon>
        <taxon>Gunneridae</taxon>
        <taxon>Pentapetalae</taxon>
        <taxon>rosids</taxon>
        <taxon>malvids</taxon>
        <taxon>Brassicales</taxon>
        <taxon>Brassicaceae</taxon>
        <taxon>Brassiceae</taxon>
        <taxon>Brassica</taxon>
    </lineage>
</organism>
<dbReference type="InterPro" id="IPR012340">
    <property type="entry name" value="NA-bd_OB-fold"/>
</dbReference>
<evidence type="ECO:0000256" key="1">
    <source>
        <dbReference type="SAM" id="MobiDB-lite"/>
    </source>
</evidence>
<protein>
    <submittedName>
        <fullName evidence="2">Uncharacterized protein</fullName>
    </submittedName>
</protein>
<feature type="compositionally biased region" description="Polar residues" evidence="1">
    <location>
        <begin position="381"/>
        <end position="392"/>
    </location>
</feature>
<feature type="non-terminal residue" evidence="2">
    <location>
        <position position="392"/>
    </location>
</feature>
<sequence>MFFKDISPGPHETQFRYCLIHFWEARNPVKKHLLVWKCSSSTRRVIKYLPDTKQGSVYSFLNFYVSKSKMLYRVVDHSVTVSFSHNTAISVLEDSPKFYIGAILIFFMNNVIDVVGHIKLVNGQTLTEHLILDEVEIATTRRLLVHVQSHDEPVVKLYLWDQTGTEFCKKFKSYEKTPTVLLVTTANTKHLGALTSISSSRVFMDYDIQPTIDYFSWLGSNPEIAKQVNAEVVTKPETLTIGKYSPTSSRNLQSYAFHAIGFSFFHNGYRAKISVYDNSDQAVFVLLGDAGRELNGKYKSKLVSSYFQTRAITVTNILSLETPPPIEASVGNRFAAMFEETLQVGYDVCEPSKSCGDFVDEGTKRTCGSDKPETAKRPKCGNQSFHLSSQKL</sequence>
<reference evidence="2 3" key="1">
    <citation type="submission" date="2021-05" db="EMBL/GenBank/DDBJ databases">
        <title>Genome Assembly of Synthetic Allotetraploid Brassica napus Reveals Homoeologous Exchanges between Subgenomes.</title>
        <authorList>
            <person name="Davis J.T."/>
        </authorList>
    </citation>
    <scope>NUCLEOTIDE SEQUENCE [LARGE SCALE GENOMIC DNA]</scope>
    <source>
        <strain evidence="3">cv. Da-Ae</strain>
        <tissue evidence="2">Seedling</tissue>
    </source>
</reference>
<evidence type="ECO:0000313" key="3">
    <source>
        <dbReference type="Proteomes" id="UP000824890"/>
    </source>
</evidence>
<proteinExistence type="predicted"/>
<accession>A0ABQ7XTG2</accession>
<dbReference type="Gene3D" id="2.40.50.140">
    <property type="entry name" value="Nucleic acid-binding proteins"/>
    <property type="match status" value="1"/>
</dbReference>
<dbReference type="Proteomes" id="UP000824890">
    <property type="component" value="Unassembled WGS sequence"/>
</dbReference>
<feature type="compositionally biased region" description="Basic and acidic residues" evidence="1">
    <location>
        <begin position="363"/>
        <end position="376"/>
    </location>
</feature>
<name>A0ABQ7XTG2_BRANA</name>
<keyword evidence="3" id="KW-1185">Reference proteome</keyword>
<feature type="region of interest" description="Disordered" evidence="1">
    <location>
        <begin position="363"/>
        <end position="392"/>
    </location>
</feature>
<comment type="caution">
    <text evidence="2">The sequence shown here is derived from an EMBL/GenBank/DDBJ whole genome shotgun (WGS) entry which is preliminary data.</text>
</comment>
<gene>
    <name evidence="2" type="ORF">HID58_087477</name>
</gene>
<dbReference type="EMBL" id="JAGKQM010000019">
    <property type="protein sequence ID" value="KAH0859216.1"/>
    <property type="molecule type" value="Genomic_DNA"/>
</dbReference>